<feature type="domain" description="Aminoglycoside phosphotransferase" evidence="1">
    <location>
        <begin position="72"/>
        <end position="265"/>
    </location>
</feature>
<organism evidence="2 3">
    <name type="scientific">Ajellomyces capsulatus (strain H143)</name>
    <name type="common">Darling's disease fungus</name>
    <name type="synonym">Histoplasma capsulatum</name>
    <dbReference type="NCBI Taxonomy" id="544712"/>
    <lineage>
        <taxon>Eukaryota</taxon>
        <taxon>Fungi</taxon>
        <taxon>Dikarya</taxon>
        <taxon>Ascomycota</taxon>
        <taxon>Pezizomycotina</taxon>
        <taxon>Eurotiomycetes</taxon>
        <taxon>Eurotiomycetidae</taxon>
        <taxon>Onygenales</taxon>
        <taxon>Ajellomycetaceae</taxon>
        <taxon>Histoplasma</taxon>
    </lineage>
</organism>
<dbReference type="EMBL" id="GG692428">
    <property type="protein sequence ID" value="EER39928.1"/>
    <property type="molecule type" value="Genomic_DNA"/>
</dbReference>
<dbReference type="VEuPathDB" id="FungiDB:HCDG_06150"/>
<dbReference type="OrthoDB" id="4177682at2759"/>
<reference evidence="3" key="1">
    <citation type="submission" date="2009-05" db="EMBL/GenBank/DDBJ databases">
        <title>The genome sequence of Ajellomyces capsulatus strain H143.</title>
        <authorList>
            <person name="Champion M."/>
            <person name="Cuomo C.A."/>
            <person name="Ma L.-J."/>
            <person name="Henn M.R."/>
            <person name="Sil A."/>
            <person name="Goldman B."/>
            <person name="Young S.K."/>
            <person name="Kodira C.D."/>
            <person name="Zeng Q."/>
            <person name="Koehrsen M."/>
            <person name="Alvarado L."/>
            <person name="Berlin A.M."/>
            <person name="Borenstein D."/>
            <person name="Chen Z."/>
            <person name="Engels R."/>
            <person name="Freedman E."/>
            <person name="Gellesch M."/>
            <person name="Goldberg J."/>
            <person name="Griggs A."/>
            <person name="Gujja S."/>
            <person name="Heiman D.I."/>
            <person name="Hepburn T.A."/>
            <person name="Howarth C."/>
            <person name="Jen D."/>
            <person name="Larson L."/>
            <person name="Lewis B."/>
            <person name="Mehta T."/>
            <person name="Park D."/>
            <person name="Pearson M."/>
            <person name="Roberts A."/>
            <person name="Saif S."/>
            <person name="Shea T.D."/>
            <person name="Shenoy N."/>
            <person name="Sisk P."/>
            <person name="Stolte C."/>
            <person name="Sykes S."/>
            <person name="Walk T."/>
            <person name="White J."/>
            <person name="Yandava C."/>
            <person name="Klein B."/>
            <person name="McEwen J.G."/>
            <person name="Puccia R."/>
            <person name="Goldman G.H."/>
            <person name="Felipe M.S."/>
            <person name="Nino-Vega G."/>
            <person name="San-Blas G."/>
            <person name="Taylor J.W."/>
            <person name="Mendoza L."/>
            <person name="Galagan J.E."/>
            <person name="Nusbaum C."/>
            <person name="Birren B.W."/>
        </authorList>
    </citation>
    <scope>NUCLEOTIDE SEQUENCE [LARGE SCALE GENOMIC DNA]</scope>
    <source>
        <strain evidence="3">H143</strain>
    </source>
</reference>
<protein>
    <recommendedName>
        <fullName evidence="1">Aminoglycoside phosphotransferase domain-containing protein</fullName>
    </recommendedName>
</protein>
<dbReference type="OMA" id="WEMANIM"/>
<proteinExistence type="predicted"/>
<accession>C6HI00</accession>
<dbReference type="InterPro" id="IPR051678">
    <property type="entry name" value="AGP_Transferase"/>
</dbReference>
<gene>
    <name evidence="2" type="ORF">HCDG_06150</name>
</gene>
<evidence type="ECO:0000313" key="2">
    <source>
        <dbReference type="EMBL" id="EER39928.1"/>
    </source>
</evidence>
<name>C6HI00_AJECH</name>
<dbReference type="Gene3D" id="3.90.1200.10">
    <property type="match status" value="1"/>
</dbReference>
<dbReference type="PANTHER" id="PTHR21310">
    <property type="entry name" value="AMINOGLYCOSIDE PHOSPHOTRANSFERASE-RELATED-RELATED"/>
    <property type="match status" value="1"/>
</dbReference>
<dbReference type="SUPFAM" id="SSF56112">
    <property type="entry name" value="Protein kinase-like (PK-like)"/>
    <property type="match status" value="1"/>
</dbReference>
<dbReference type="InterPro" id="IPR011009">
    <property type="entry name" value="Kinase-like_dom_sf"/>
</dbReference>
<dbReference type="PANTHER" id="PTHR21310:SF15">
    <property type="entry name" value="AMINOGLYCOSIDE PHOSPHOTRANSFERASE DOMAIN-CONTAINING PROTEIN"/>
    <property type="match status" value="1"/>
</dbReference>
<dbReference type="InterPro" id="IPR002575">
    <property type="entry name" value="Aminoglycoside_PTrfase"/>
</dbReference>
<evidence type="ECO:0000313" key="3">
    <source>
        <dbReference type="Proteomes" id="UP000002624"/>
    </source>
</evidence>
<sequence length="339" mass="37987">MALHNESSQEREELFRESWPTLPSLPPLLGPTVPTIGHQFFIHSPSTIFKLGTDDGEGVMTSLAHSILGFCVPRIVSIVTLSSRASGTSMPTRAQQGLVLTRQLGTPLVELWPSLTALQREAVKANLCRLLVHMRARHFAYYGRPTQEPYLLFSEFGTETHACCSSRSEWDDSRVRALHASALDTERAVALERVQRGTTGAGGWDRPVLTHGDLSDRNILVDPHTLAVTGFLDWEMANIMPAYFEYVAARLSGGHQPEWRRELLDVLRSVLRRECDARRPEYLSLADVDELEGRYRRTIAAWDAVVDVERIAQGYDDDCAWTFETSLPDASEKTGLVVR</sequence>
<dbReference type="Pfam" id="PF01636">
    <property type="entry name" value="APH"/>
    <property type="match status" value="1"/>
</dbReference>
<dbReference type="HOGENOM" id="CLU_062682_0_0_1"/>
<evidence type="ECO:0000259" key="1">
    <source>
        <dbReference type="Pfam" id="PF01636"/>
    </source>
</evidence>
<dbReference type="AlphaFoldDB" id="C6HI00"/>
<dbReference type="Proteomes" id="UP000002624">
    <property type="component" value="Unassembled WGS sequence"/>
</dbReference>
<dbReference type="STRING" id="544712.C6HI00"/>